<evidence type="ECO:0000256" key="3">
    <source>
        <dbReference type="SAM" id="MobiDB-lite"/>
    </source>
</evidence>
<dbReference type="SUPFAM" id="SSF46955">
    <property type="entry name" value="Putative DNA-binding domain"/>
    <property type="match status" value="1"/>
</dbReference>
<reference evidence="5 6" key="1">
    <citation type="submission" date="2020-07" db="EMBL/GenBank/DDBJ databases">
        <title>MOT database genomes.</title>
        <authorList>
            <person name="Joseph S."/>
            <person name="Aduse-Opoku J."/>
            <person name="Hashim A."/>
            <person name="Wade W."/>
            <person name="Curtis M."/>
        </authorList>
    </citation>
    <scope>NUCLEOTIDE SEQUENCE [LARGE SCALE GENOMIC DNA]</scope>
    <source>
        <strain evidence="5 6">WMus004</strain>
    </source>
</reference>
<keyword evidence="2" id="KW-0175">Coiled coil</keyword>
<protein>
    <submittedName>
        <fullName evidence="5">MerR family transcriptional regulator</fullName>
    </submittedName>
</protein>
<dbReference type="InterPro" id="IPR009061">
    <property type="entry name" value="DNA-bd_dom_put_sf"/>
</dbReference>
<feature type="domain" description="HTH merR-type" evidence="4">
    <location>
        <begin position="1"/>
        <end position="68"/>
    </location>
</feature>
<feature type="region of interest" description="Disordered" evidence="3">
    <location>
        <begin position="70"/>
        <end position="120"/>
    </location>
</feature>
<accession>A0A853ELC2</accession>
<dbReference type="EMBL" id="JACBXV010000214">
    <property type="protein sequence ID" value="NYS70123.1"/>
    <property type="molecule type" value="Genomic_DNA"/>
</dbReference>
<dbReference type="Gene3D" id="1.10.1660.10">
    <property type="match status" value="1"/>
</dbReference>
<dbReference type="InterPro" id="IPR000551">
    <property type="entry name" value="MerR-type_HTH_dom"/>
</dbReference>
<dbReference type="SMART" id="SM00422">
    <property type="entry name" value="HTH_MERR"/>
    <property type="match status" value="1"/>
</dbReference>
<evidence type="ECO:0000313" key="6">
    <source>
        <dbReference type="Proteomes" id="UP000572528"/>
    </source>
</evidence>
<evidence type="ECO:0000256" key="2">
    <source>
        <dbReference type="SAM" id="Coils"/>
    </source>
</evidence>
<dbReference type="Proteomes" id="UP000572528">
    <property type="component" value="Unassembled WGS sequence"/>
</dbReference>
<evidence type="ECO:0000313" key="5">
    <source>
        <dbReference type="EMBL" id="NYS70123.1"/>
    </source>
</evidence>
<dbReference type="Pfam" id="PF13411">
    <property type="entry name" value="MerR_1"/>
    <property type="match status" value="1"/>
</dbReference>
<dbReference type="PANTHER" id="PTHR30204">
    <property type="entry name" value="REDOX-CYCLING DRUG-SENSING TRANSCRIPTIONAL ACTIVATOR SOXR"/>
    <property type="match status" value="1"/>
</dbReference>
<dbReference type="InterPro" id="IPR047057">
    <property type="entry name" value="MerR_fam"/>
</dbReference>
<name>A0A853ELC2_9ACTO</name>
<dbReference type="GO" id="GO:0003677">
    <property type="term" value="F:DNA binding"/>
    <property type="evidence" value="ECO:0007669"/>
    <property type="project" value="UniProtKB-KW"/>
</dbReference>
<evidence type="ECO:0000259" key="4">
    <source>
        <dbReference type="PROSITE" id="PS50937"/>
    </source>
</evidence>
<keyword evidence="1" id="KW-0238">DNA-binding</keyword>
<feature type="coiled-coil region" evidence="2">
    <location>
        <begin position="127"/>
        <end position="154"/>
    </location>
</feature>
<comment type="caution">
    <text evidence="5">The sequence shown here is derived from an EMBL/GenBank/DDBJ whole genome shotgun (WGS) entry which is preliminary data.</text>
</comment>
<evidence type="ECO:0000256" key="1">
    <source>
        <dbReference type="ARBA" id="ARBA00023125"/>
    </source>
</evidence>
<dbReference type="PROSITE" id="PS50937">
    <property type="entry name" value="HTH_MERR_2"/>
    <property type="match status" value="1"/>
</dbReference>
<sequence length="310" mass="33483">MRAAEIAELTGTTVRTVRYYHSLGLLPVPPQRGGWRDYGLGHVARLSRIRWLVQAGVPLESIGRILNGEAPAGGTDRAGGGPHGERASSGGGGNRARGTDDRTDAGAGGRTDDCADDHDGEAAGRVAADLAGALEAVERSLAEATRQREMLICLLERAREGLTVSPMTPRMAAFFDRLEAAAPDERTRAAVRRERDVVELACYRGQMPPEAEALFLAPQPQEEAGILEAYGQDASAMSDEQIEERVRANIRRLESMLGPLRARALARSVDREAVRAFFRLASRVEPFDARMGAAMERGLLAAIDRWSAEA</sequence>
<gene>
    <name evidence="5" type="ORF">HZZ05_11515</name>
</gene>
<dbReference type="PANTHER" id="PTHR30204:SF93">
    <property type="entry name" value="HTH MERR-TYPE DOMAIN-CONTAINING PROTEIN"/>
    <property type="match status" value="1"/>
</dbReference>
<dbReference type="RefSeq" id="WP_179901365.1">
    <property type="nucleotide sequence ID" value="NZ_JACBXV010000214.1"/>
</dbReference>
<dbReference type="GO" id="GO:0003700">
    <property type="term" value="F:DNA-binding transcription factor activity"/>
    <property type="evidence" value="ECO:0007669"/>
    <property type="project" value="InterPro"/>
</dbReference>
<proteinExistence type="predicted"/>
<organism evidence="5 6">
    <name type="scientific">Actinomyces bowdenii</name>
    <dbReference type="NCBI Taxonomy" id="131109"/>
    <lineage>
        <taxon>Bacteria</taxon>
        <taxon>Bacillati</taxon>
        <taxon>Actinomycetota</taxon>
        <taxon>Actinomycetes</taxon>
        <taxon>Actinomycetales</taxon>
        <taxon>Actinomycetaceae</taxon>
        <taxon>Actinomyces</taxon>
    </lineage>
</organism>
<dbReference type="CDD" id="cd00592">
    <property type="entry name" value="HTH_MerR-like"/>
    <property type="match status" value="1"/>
</dbReference>
<dbReference type="AlphaFoldDB" id="A0A853ELC2"/>